<proteinExistence type="predicted"/>
<feature type="compositionally biased region" description="Polar residues" evidence="1">
    <location>
        <begin position="142"/>
        <end position="157"/>
    </location>
</feature>
<keyword evidence="2" id="KW-0812">Transmembrane</keyword>
<name>A0A7J0CAJ3_9ACTN</name>
<keyword evidence="4" id="KW-1185">Reference proteome</keyword>
<dbReference type="Proteomes" id="UP000498980">
    <property type="component" value="Unassembled WGS sequence"/>
</dbReference>
<accession>A0A7J0CAJ3</accession>
<reference evidence="3 4" key="1">
    <citation type="submission" date="2020-05" db="EMBL/GenBank/DDBJ databases">
        <title>Whole genome shotgun sequence of Streptomyces fulvorobeus NBRC 15897.</title>
        <authorList>
            <person name="Komaki H."/>
            <person name="Tamura T."/>
        </authorList>
    </citation>
    <scope>NUCLEOTIDE SEQUENCE [LARGE SCALE GENOMIC DNA]</scope>
    <source>
        <strain evidence="3 4">NBRC 15897</strain>
    </source>
</reference>
<evidence type="ECO:0000313" key="4">
    <source>
        <dbReference type="Proteomes" id="UP000498980"/>
    </source>
</evidence>
<sequence length="157" mass="15697">MEAADHGGRAHMAPNDSAETTGGTTGTVVGRRRAARYIVPVAVAGVAAATIGLVPALADSGDPELPKISAQELIEKIAASDQQQLSGTMKVTADLGLPSLGGLAGSFAPGGARAATVPPTRRPSCWSSPPARTRCGWRPTVPASSACPSSGTPRSTA</sequence>
<gene>
    <name evidence="3" type="ORF">Sfulv_35570</name>
</gene>
<evidence type="ECO:0000313" key="3">
    <source>
        <dbReference type="EMBL" id="GFM98746.1"/>
    </source>
</evidence>
<dbReference type="AlphaFoldDB" id="A0A7J0CAJ3"/>
<evidence type="ECO:0000256" key="1">
    <source>
        <dbReference type="SAM" id="MobiDB-lite"/>
    </source>
</evidence>
<comment type="caution">
    <text evidence="3">The sequence shown here is derived from an EMBL/GenBank/DDBJ whole genome shotgun (WGS) entry which is preliminary data.</text>
</comment>
<organism evidence="3 4">
    <name type="scientific">Streptomyces fulvorobeus</name>
    <dbReference type="NCBI Taxonomy" id="284028"/>
    <lineage>
        <taxon>Bacteria</taxon>
        <taxon>Bacillati</taxon>
        <taxon>Actinomycetota</taxon>
        <taxon>Actinomycetes</taxon>
        <taxon>Kitasatosporales</taxon>
        <taxon>Streptomycetaceae</taxon>
        <taxon>Streptomyces</taxon>
    </lineage>
</organism>
<feature type="region of interest" description="Disordered" evidence="1">
    <location>
        <begin position="110"/>
        <end position="157"/>
    </location>
</feature>
<evidence type="ECO:0000256" key="2">
    <source>
        <dbReference type="SAM" id="Phobius"/>
    </source>
</evidence>
<protein>
    <submittedName>
        <fullName evidence="3">Uncharacterized protein</fullName>
    </submittedName>
</protein>
<keyword evidence="2" id="KW-1133">Transmembrane helix</keyword>
<keyword evidence="2" id="KW-0472">Membrane</keyword>
<feature type="transmembrane region" description="Helical" evidence="2">
    <location>
        <begin position="37"/>
        <end position="58"/>
    </location>
</feature>
<dbReference type="EMBL" id="BLWC01000001">
    <property type="protein sequence ID" value="GFM98746.1"/>
    <property type="molecule type" value="Genomic_DNA"/>
</dbReference>
<feature type="region of interest" description="Disordered" evidence="1">
    <location>
        <begin position="1"/>
        <end position="26"/>
    </location>
</feature>